<comment type="caution">
    <text evidence="2">The sequence shown here is derived from an EMBL/GenBank/DDBJ whole genome shotgun (WGS) entry which is preliminary data.</text>
</comment>
<keyword evidence="3" id="KW-1185">Reference proteome</keyword>
<dbReference type="SMART" id="SM00507">
    <property type="entry name" value="HNHc"/>
    <property type="match status" value="1"/>
</dbReference>
<dbReference type="PANTHER" id="PTHR39639">
    <property type="entry name" value="CHROMOSOME 16, WHOLE GENOME SHOTGUN SEQUENCE"/>
    <property type="match status" value="1"/>
</dbReference>
<dbReference type="InterPro" id="IPR003615">
    <property type="entry name" value="HNH_nuc"/>
</dbReference>
<accession>A0ABV0KPK7</accession>
<sequence>MVAEITTSFANDSILDDTIPTVAIDDIEDDTPLEIAPERRRVKTDKQDLPVETLNGWATRGKLNLQPEFQRNFVWNKIKASRLIESLLLDIPIPVIYVAEEPNKTFSVVDGQQRLKSICSFINGRFPDGQDFKLSGLQVLTELNRKFFKDLDEELKETILNSILRLIVIEKDSDPDVKFEVFERLNLGAEKLLDQELRNCIYRGPYNNLLRELTDNQYLLKILNSSSSHPRMADRQLILRFFAMWRVTHLKYKGPIKQFLNLEMDKHRNLSEKELSKMRAVFEKSIEMAHFVFGKNAFRRFNAGKLDNPNGSWEKNKLNVALWDTLLYTFSYYEKAQIVPIADRIREEFLDLLTNDPQFVEYITSTTDKQERVQYRADIWRQRLQGLIGSNGQEPRAFSRKLKQELFDKDATCQICHQHIHDIDDTEVDHIENYWRGGKTIPENARLTHRYCNRARGGQH</sequence>
<name>A0ABV0KPK7_9CYAN</name>
<evidence type="ECO:0000259" key="1">
    <source>
        <dbReference type="SMART" id="SM00507"/>
    </source>
</evidence>
<dbReference type="InterPro" id="IPR002711">
    <property type="entry name" value="HNH"/>
</dbReference>
<organism evidence="2 3">
    <name type="scientific">Stenomitos frigidus AS-A4</name>
    <dbReference type="NCBI Taxonomy" id="2933935"/>
    <lineage>
        <taxon>Bacteria</taxon>
        <taxon>Bacillati</taxon>
        <taxon>Cyanobacteriota</taxon>
        <taxon>Cyanophyceae</taxon>
        <taxon>Leptolyngbyales</taxon>
        <taxon>Leptolyngbyaceae</taxon>
        <taxon>Stenomitos</taxon>
    </lineage>
</organism>
<feature type="domain" description="HNH nuclease" evidence="1">
    <location>
        <begin position="401"/>
        <end position="454"/>
    </location>
</feature>
<proteinExistence type="predicted"/>
<evidence type="ECO:0000313" key="3">
    <source>
        <dbReference type="Proteomes" id="UP001476950"/>
    </source>
</evidence>
<dbReference type="Pfam" id="PF03235">
    <property type="entry name" value="GmrSD_N"/>
    <property type="match status" value="1"/>
</dbReference>
<dbReference type="RefSeq" id="WP_190449862.1">
    <property type="nucleotide sequence ID" value="NZ_JAMPLM010000026.1"/>
</dbReference>
<reference evidence="2 3" key="1">
    <citation type="submission" date="2022-04" db="EMBL/GenBank/DDBJ databases">
        <title>Positive selection, recombination, and allopatry shape intraspecific diversity of widespread and dominant cyanobacteria.</title>
        <authorList>
            <person name="Wei J."/>
            <person name="Shu W."/>
            <person name="Hu C."/>
        </authorList>
    </citation>
    <scope>NUCLEOTIDE SEQUENCE [LARGE SCALE GENOMIC DNA]</scope>
    <source>
        <strain evidence="2 3">AS-A4</strain>
    </source>
</reference>
<dbReference type="PANTHER" id="PTHR39639:SF1">
    <property type="entry name" value="DUF262 DOMAIN-CONTAINING PROTEIN"/>
    <property type="match status" value="1"/>
</dbReference>
<gene>
    <name evidence="2" type="ORF">NDI38_21865</name>
</gene>
<protein>
    <submittedName>
        <fullName evidence="2">DUF262 domain-containing protein</fullName>
    </submittedName>
</protein>
<dbReference type="Gene3D" id="1.10.30.50">
    <property type="match status" value="1"/>
</dbReference>
<evidence type="ECO:0000313" key="2">
    <source>
        <dbReference type="EMBL" id="MEP1061082.1"/>
    </source>
</evidence>
<dbReference type="Pfam" id="PF01844">
    <property type="entry name" value="HNH"/>
    <property type="match status" value="1"/>
</dbReference>
<dbReference type="InterPro" id="IPR004919">
    <property type="entry name" value="GmrSD_N"/>
</dbReference>
<dbReference type="Proteomes" id="UP001476950">
    <property type="component" value="Unassembled WGS sequence"/>
</dbReference>
<dbReference type="EMBL" id="JAMPLM010000026">
    <property type="protein sequence ID" value="MEP1061082.1"/>
    <property type="molecule type" value="Genomic_DNA"/>
</dbReference>